<protein>
    <recommendedName>
        <fullName evidence="2">Glucose-methanol-choline oxidoreductase C-terminal domain-containing protein</fullName>
    </recommendedName>
</protein>
<evidence type="ECO:0008006" key="2">
    <source>
        <dbReference type="Google" id="ProtNLM"/>
    </source>
</evidence>
<evidence type="ECO:0000313" key="1">
    <source>
        <dbReference type="EMBL" id="SVB84141.1"/>
    </source>
</evidence>
<reference evidence="1" key="1">
    <citation type="submission" date="2018-05" db="EMBL/GenBank/DDBJ databases">
        <authorList>
            <person name="Lanie J.A."/>
            <person name="Ng W.-L."/>
            <person name="Kazmierczak K.M."/>
            <person name="Andrzejewski T.M."/>
            <person name="Davidsen T.M."/>
            <person name="Wayne K.J."/>
            <person name="Tettelin H."/>
            <person name="Glass J.I."/>
            <person name="Rusch D."/>
            <person name="Podicherti R."/>
            <person name="Tsui H.-C.T."/>
            <person name="Winkler M.E."/>
        </authorList>
    </citation>
    <scope>NUCLEOTIDE SEQUENCE</scope>
</reference>
<dbReference type="AlphaFoldDB" id="A0A382HCE7"/>
<gene>
    <name evidence="1" type="ORF">METZ01_LOCUS236995</name>
</gene>
<proteinExistence type="predicted"/>
<sequence length="30" mass="3333">SIMHDCVRANTNVPAMMIGEKIAEFIKQGK</sequence>
<dbReference type="EMBL" id="UINC01060052">
    <property type="protein sequence ID" value="SVB84141.1"/>
    <property type="molecule type" value="Genomic_DNA"/>
</dbReference>
<accession>A0A382HCE7</accession>
<name>A0A382HCE7_9ZZZZ</name>
<feature type="non-terminal residue" evidence="1">
    <location>
        <position position="1"/>
    </location>
</feature>
<organism evidence="1">
    <name type="scientific">marine metagenome</name>
    <dbReference type="NCBI Taxonomy" id="408172"/>
    <lineage>
        <taxon>unclassified sequences</taxon>
        <taxon>metagenomes</taxon>
        <taxon>ecological metagenomes</taxon>
    </lineage>
</organism>